<dbReference type="InterPro" id="IPR039647">
    <property type="entry name" value="EF_hand_pair_protein_CML-like"/>
</dbReference>
<evidence type="ECO:0000256" key="3">
    <source>
        <dbReference type="ARBA" id="ARBA00022737"/>
    </source>
</evidence>
<evidence type="ECO:0000256" key="1">
    <source>
        <dbReference type="ARBA" id="ARBA00003291"/>
    </source>
</evidence>
<keyword evidence="5" id="KW-0472">Membrane</keyword>
<keyword evidence="8" id="KW-1185">Reference proteome</keyword>
<dbReference type="InterPro" id="IPR011992">
    <property type="entry name" value="EF-hand-dom_pair"/>
</dbReference>
<dbReference type="Gene3D" id="1.10.238.10">
    <property type="entry name" value="EF-hand"/>
    <property type="match status" value="2"/>
</dbReference>
<dbReference type="CDD" id="cd00051">
    <property type="entry name" value="EFh"/>
    <property type="match status" value="2"/>
</dbReference>
<dbReference type="InterPro" id="IPR002048">
    <property type="entry name" value="EF_hand_dom"/>
</dbReference>
<dbReference type="GO" id="GO:0005737">
    <property type="term" value="C:cytoplasm"/>
    <property type="evidence" value="ECO:0007669"/>
    <property type="project" value="UniProtKB-ARBA"/>
</dbReference>
<dbReference type="GO" id="GO:0005509">
    <property type="term" value="F:calcium ion binding"/>
    <property type="evidence" value="ECO:0007669"/>
    <property type="project" value="InterPro"/>
</dbReference>
<keyword evidence="5" id="KW-1133">Transmembrane helix</keyword>
<organism evidence="7 8">
    <name type="scientific">Hevea brasiliensis</name>
    <name type="common">Para rubber tree</name>
    <name type="synonym">Siphonia brasiliensis</name>
    <dbReference type="NCBI Taxonomy" id="3981"/>
    <lineage>
        <taxon>Eukaryota</taxon>
        <taxon>Viridiplantae</taxon>
        <taxon>Streptophyta</taxon>
        <taxon>Embryophyta</taxon>
        <taxon>Tracheophyta</taxon>
        <taxon>Spermatophyta</taxon>
        <taxon>Magnoliopsida</taxon>
        <taxon>eudicotyledons</taxon>
        <taxon>Gunneridae</taxon>
        <taxon>Pentapetalae</taxon>
        <taxon>rosids</taxon>
        <taxon>fabids</taxon>
        <taxon>Malpighiales</taxon>
        <taxon>Euphorbiaceae</taxon>
        <taxon>Crotonoideae</taxon>
        <taxon>Micrandreae</taxon>
        <taxon>Hevea</taxon>
    </lineage>
</organism>
<feature type="domain" description="EF-hand" evidence="6">
    <location>
        <begin position="157"/>
        <end position="192"/>
    </location>
</feature>
<gene>
    <name evidence="7" type="ORF">GH714_041423</name>
</gene>
<protein>
    <recommendedName>
        <fullName evidence="6">EF-hand domain-containing protein</fullName>
    </recommendedName>
</protein>
<dbReference type="FunFam" id="1.10.238.10:FF:000003">
    <property type="entry name" value="Calmodulin A"/>
    <property type="match status" value="1"/>
</dbReference>
<feature type="transmembrane region" description="Helical" evidence="5">
    <location>
        <begin position="58"/>
        <end position="80"/>
    </location>
</feature>
<proteinExistence type="predicted"/>
<dbReference type="AlphaFoldDB" id="A0A6A6N0W6"/>
<sequence>MDSNSTRFVGIKRHCKCRVPSLMLTKYFQRPKPKSSTASLCPFLLLSFLLRLPNMVAIASSAAILLLLLLFIAGFLNIYFDVPSKKLCSWLHSFLLKNPSASAKVSTQKERTRTATSCNNSAKGELKSVFATFDKNGDGFITKQELRESLKNIGIFITAKEVEEMVVKFDSNGDGLIDYEEFCLLCDYSKAGGDQELGDDDSGGGKGRAEEEGDLKEAFDVFDKDKNGLITVEELGLVLCSLGLKEGKRVEDCKEMIRKVDMDGDGMVNFDEFKRMMQSGSIKLIPVC</sequence>
<dbReference type="EMBL" id="JAAGAX010000004">
    <property type="protein sequence ID" value="KAF2318083.1"/>
    <property type="molecule type" value="Genomic_DNA"/>
</dbReference>
<keyword evidence="4" id="KW-0106">Calcium</keyword>
<feature type="domain" description="EF-hand" evidence="6">
    <location>
        <begin position="121"/>
        <end position="156"/>
    </location>
</feature>
<dbReference type="Pfam" id="PF13499">
    <property type="entry name" value="EF-hand_7"/>
    <property type="match status" value="2"/>
</dbReference>
<name>A0A6A6N0W6_HEVBR</name>
<dbReference type="SMART" id="SM00054">
    <property type="entry name" value="EFh"/>
    <property type="match status" value="4"/>
</dbReference>
<evidence type="ECO:0000256" key="2">
    <source>
        <dbReference type="ARBA" id="ARBA00022723"/>
    </source>
</evidence>
<dbReference type="PRINTS" id="PR01697">
    <property type="entry name" value="PARVALBUMIN"/>
</dbReference>
<evidence type="ECO:0000256" key="4">
    <source>
        <dbReference type="ARBA" id="ARBA00022837"/>
    </source>
</evidence>
<evidence type="ECO:0000256" key="5">
    <source>
        <dbReference type="SAM" id="Phobius"/>
    </source>
</evidence>
<accession>A0A6A6N0W6</accession>
<dbReference type="SUPFAM" id="SSF47473">
    <property type="entry name" value="EF-hand"/>
    <property type="match status" value="1"/>
</dbReference>
<evidence type="ECO:0000313" key="8">
    <source>
        <dbReference type="Proteomes" id="UP000467840"/>
    </source>
</evidence>
<keyword evidence="2" id="KW-0479">Metal-binding</keyword>
<evidence type="ECO:0000313" key="7">
    <source>
        <dbReference type="EMBL" id="KAF2318083.1"/>
    </source>
</evidence>
<dbReference type="PANTHER" id="PTHR10891">
    <property type="entry name" value="EF-HAND CALCIUM-BINDING DOMAIN CONTAINING PROTEIN"/>
    <property type="match status" value="1"/>
</dbReference>
<dbReference type="PROSITE" id="PS50222">
    <property type="entry name" value="EF_HAND_2"/>
    <property type="match status" value="4"/>
</dbReference>
<keyword evidence="5" id="KW-0812">Transmembrane</keyword>
<feature type="domain" description="EF-hand" evidence="6">
    <location>
        <begin position="248"/>
        <end position="283"/>
    </location>
</feature>
<dbReference type="PROSITE" id="PS00018">
    <property type="entry name" value="EF_HAND_1"/>
    <property type="match status" value="4"/>
</dbReference>
<dbReference type="InterPro" id="IPR018247">
    <property type="entry name" value="EF_Hand_1_Ca_BS"/>
</dbReference>
<dbReference type="Proteomes" id="UP000467840">
    <property type="component" value="Chromosome 6"/>
</dbReference>
<reference evidence="7 8" key="1">
    <citation type="journal article" date="2020" name="Mol. Plant">
        <title>The Chromosome-Based Rubber Tree Genome Provides New Insights into Spurge Genome Evolution and Rubber Biosynthesis.</title>
        <authorList>
            <person name="Liu J."/>
            <person name="Shi C."/>
            <person name="Shi C.C."/>
            <person name="Li W."/>
            <person name="Zhang Q.J."/>
            <person name="Zhang Y."/>
            <person name="Li K."/>
            <person name="Lu H.F."/>
            <person name="Shi C."/>
            <person name="Zhu S.T."/>
            <person name="Xiao Z.Y."/>
            <person name="Nan H."/>
            <person name="Yue Y."/>
            <person name="Zhu X.G."/>
            <person name="Wu Y."/>
            <person name="Hong X.N."/>
            <person name="Fan G.Y."/>
            <person name="Tong Y."/>
            <person name="Zhang D."/>
            <person name="Mao C.L."/>
            <person name="Liu Y.L."/>
            <person name="Hao S.J."/>
            <person name="Liu W.Q."/>
            <person name="Lv M.Q."/>
            <person name="Zhang H.B."/>
            <person name="Liu Y."/>
            <person name="Hu-Tang G.R."/>
            <person name="Wang J.P."/>
            <person name="Wang J.H."/>
            <person name="Sun Y.H."/>
            <person name="Ni S.B."/>
            <person name="Chen W.B."/>
            <person name="Zhang X.C."/>
            <person name="Jiao Y.N."/>
            <person name="Eichler E.E."/>
            <person name="Li G.H."/>
            <person name="Liu X."/>
            <person name="Gao L.Z."/>
        </authorList>
    </citation>
    <scope>NUCLEOTIDE SEQUENCE [LARGE SCALE GENOMIC DNA]</scope>
    <source>
        <strain evidence="8">cv. GT1</strain>
        <tissue evidence="7">Leaf</tissue>
    </source>
</reference>
<comment type="caution">
    <text evidence="7">The sequence shown here is derived from an EMBL/GenBank/DDBJ whole genome shotgun (WGS) entry which is preliminary data.</text>
</comment>
<comment type="function">
    <text evidence="1">Potential calcium sensor.</text>
</comment>
<dbReference type="FunFam" id="1.10.238.10:FF:000089">
    <property type="entry name" value="calmodulin-like protein 3"/>
    <property type="match status" value="1"/>
</dbReference>
<keyword evidence="3" id="KW-0677">Repeat</keyword>
<feature type="domain" description="EF-hand" evidence="6">
    <location>
        <begin position="210"/>
        <end position="245"/>
    </location>
</feature>
<evidence type="ECO:0000259" key="6">
    <source>
        <dbReference type="PROSITE" id="PS50222"/>
    </source>
</evidence>